<evidence type="ECO:0000313" key="1">
    <source>
        <dbReference type="EMBL" id="MEJ8660598.1"/>
    </source>
</evidence>
<name>A0ACC6QPY3_9ACTN</name>
<proteinExistence type="predicted"/>
<sequence length="208" mass="22252">MTETAVPGFRPTHVVPGEGMATWESPDVASPSAPLDPFLPVELVDRRGEWGRVLCANGWSAWVDGRLLIAVPKAPPSAGQPLDRTADPQPLLARAEEVLSQYRRAAQELATGRCDGETFRRRTQGMRLGVVVDGEALWLYDAEHERWVYCDGARLAPFATTAPPSTTREAPADTPRRATEPGRPSAPAPPGRITEPGTGSGAGRGHSG</sequence>
<dbReference type="Proteomes" id="UP001375539">
    <property type="component" value="Unassembled WGS sequence"/>
</dbReference>
<reference evidence="1" key="1">
    <citation type="submission" date="2024-03" db="EMBL/GenBank/DDBJ databases">
        <title>Novel Streptomyces species of biotechnological and ecological value are a feature of Machair soil.</title>
        <authorList>
            <person name="Prole J.R."/>
            <person name="Goodfellow M."/>
            <person name="Allenby N."/>
            <person name="Ward A.C."/>
        </authorList>
    </citation>
    <scope>NUCLEOTIDE SEQUENCE</scope>
    <source>
        <strain evidence="1">MS1.AVA.4</strain>
    </source>
</reference>
<comment type="caution">
    <text evidence="1">The sequence shown here is derived from an EMBL/GenBank/DDBJ whole genome shotgun (WGS) entry which is preliminary data.</text>
</comment>
<protein>
    <submittedName>
        <fullName evidence="1">Uncharacterized protein</fullName>
    </submittedName>
</protein>
<evidence type="ECO:0000313" key="2">
    <source>
        <dbReference type="Proteomes" id="UP001375539"/>
    </source>
</evidence>
<keyword evidence="2" id="KW-1185">Reference proteome</keyword>
<gene>
    <name evidence="1" type="ORF">WKI58_29460</name>
</gene>
<organism evidence="1 2">
    <name type="scientific">Streptomyces pratisoli</name>
    <dbReference type="NCBI Taxonomy" id="3139917"/>
    <lineage>
        <taxon>Bacteria</taxon>
        <taxon>Bacillati</taxon>
        <taxon>Actinomycetota</taxon>
        <taxon>Actinomycetes</taxon>
        <taxon>Kitasatosporales</taxon>
        <taxon>Streptomycetaceae</taxon>
        <taxon>Streptomyces</taxon>
    </lineage>
</organism>
<accession>A0ACC6QPY3</accession>
<dbReference type="EMBL" id="JBBKAI010000002">
    <property type="protein sequence ID" value="MEJ8660598.1"/>
    <property type="molecule type" value="Genomic_DNA"/>
</dbReference>